<dbReference type="Pfam" id="PF05787">
    <property type="entry name" value="PhoX"/>
    <property type="match status" value="1"/>
</dbReference>
<name>A0A7W7W4B8_9ACTN</name>
<dbReference type="EMBL" id="JACHJT010000001">
    <property type="protein sequence ID" value="MBB4932684.1"/>
    <property type="molecule type" value="Genomic_DNA"/>
</dbReference>
<dbReference type="AlphaFoldDB" id="A0A7W7W4B8"/>
<dbReference type="Proteomes" id="UP000523007">
    <property type="component" value="Unassembled WGS sequence"/>
</dbReference>
<organism evidence="2 3">
    <name type="scientific">Lipingzhangella halophila</name>
    <dbReference type="NCBI Taxonomy" id="1783352"/>
    <lineage>
        <taxon>Bacteria</taxon>
        <taxon>Bacillati</taxon>
        <taxon>Actinomycetota</taxon>
        <taxon>Actinomycetes</taxon>
        <taxon>Streptosporangiales</taxon>
        <taxon>Nocardiopsidaceae</taxon>
        <taxon>Lipingzhangella</taxon>
    </lineage>
</organism>
<reference evidence="2 3" key="1">
    <citation type="submission" date="2020-08" db="EMBL/GenBank/DDBJ databases">
        <title>Sequencing the genomes of 1000 actinobacteria strains.</title>
        <authorList>
            <person name="Klenk H.-P."/>
        </authorList>
    </citation>
    <scope>NUCLEOTIDE SEQUENCE [LARGE SCALE GENOMIC DNA]</scope>
    <source>
        <strain evidence="2 3">DSM 102030</strain>
    </source>
</reference>
<dbReference type="PANTHER" id="PTHR35399">
    <property type="entry name" value="SLR8030 PROTEIN"/>
    <property type="match status" value="1"/>
</dbReference>
<dbReference type="PROSITE" id="PS51318">
    <property type="entry name" value="TAT"/>
    <property type="match status" value="1"/>
</dbReference>
<evidence type="ECO:0000313" key="2">
    <source>
        <dbReference type="EMBL" id="MBB4932684.1"/>
    </source>
</evidence>
<feature type="region of interest" description="Disordered" evidence="1">
    <location>
        <begin position="127"/>
        <end position="152"/>
    </location>
</feature>
<proteinExistence type="predicted"/>
<gene>
    <name evidence="2" type="ORF">F4561_003504</name>
</gene>
<dbReference type="RefSeq" id="WP_184580279.1">
    <property type="nucleotide sequence ID" value="NZ_JACHJT010000001.1"/>
</dbReference>
<dbReference type="PANTHER" id="PTHR35399:SF4">
    <property type="entry name" value="MEMBRANE PROTEIN"/>
    <property type="match status" value="1"/>
</dbReference>
<dbReference type="InterPro" id="IPR008557">
    <property type="entry name" value="PhoX"/>
</dbReference>
<sequence length="474" mass="50026">MTVPQDTQQPQGPSRRSLIQGAAATGAFTLGFGALDGLVRAAAADSAGRTVGLGEGGYGKLRSVTRTDPETGTEVELMLPAGFDFAVFGLAGTTMDDGHVTPLGHDGMAAFPGPDKKSYRLVRNHEERTTADAATPSGEPGDRYDEKAGGGTSTLRVSFSRGTIQLESARLSLAGTIVNCAGGPTPWGSWITCEETTAGPGAGWERKHGYVFDVDASADAPVAPTPLPALGRFVHEAIAVDPDTGTVYLTEDRDNAGFYRFVPDTQGDLTSGKLQMLKITGEEGLDLRVSRTQGELLPVEWVDIADPDPDEAEENPSAVHEQGIEQGGATFARLEGCWWGNGAAYLVSTNGGELGEGQVFEYRPGDDTLALVYESTDRDVLSFPDNITVSPQGALLVCEDTSRSAPQLRGITTEGNTFPFCVDPSDDEWCGATFSHDGRVLFANLQGSTAGDPRAPETPGRTVAIWGPWKRGAL</sequence>
<accession>A0A7W7W4B8</accession>
<evidence type="ECO:0008006" key="4">
    <source>
        <dbReference type="Google" id="ProtNLM"/>
    </source>
</evidence>
<dbReference type="SUPFAM" id="SSF63825">
    <property type="entry name" value="YWTD domain"/>
    <property type="match status" value="1"/>
</dbReference>
<evidence type="ECO:0000313" key="3">
    <source>
        <dbReference type="Proteomes" id="UP000523007"/>
    </source>
</evidence>
<comment type="caution">
    <text evidence="2">The sequence shown here is derived from an EMBL/GenBank/DDBJ whole genome shotgun (WGS) entry which is preliminary data.</text>
</comment>
<evidence type="ECO:0000256" key="1">
    <source>
        <dbReference type="SAM" id="MobiDB-lite"/>
    </source>
</evidence>
<protein>
    <recommendedName>
        <fullName evidence="4">DUF839 domain-containing protein</fullName>
    </recommendedName>
</protein>
<dbReference type="InterPro" id="IPR006311">
    <property type="entry name" value="TAT_signal"/>
</dbReference>
<keyword evidence="3" id="KW-1185">Reference proteome</keyword>